<name>A0A9P4S7H5_9PEZI</name>
<keyword evidence="1" id="KW-0472">Membrane</keyword>
<proteinExistence type="predicted"/>
<evidence type="ECO:0000313" key="2">
    <source>
        <dbReference type="EMBL" id="KAF2837541.1"/>
    </source>
</evidence>
<evidence type="ECO:0000313" key="3">
    <source>
        <dbReference type="Proteomes" id="UP000799429"/>
    </source>
</evidence>
<reference evidence="2" key="1">
    <citation type="journal article" date="2020" name="Stud. Mycol.">
        <title>101 Dothideomycetes genomes: a test case for predicting lifestyles and emergence of pathogens.</title>
        <authorList>
            <person name="Haridas S."/>
            <person name="Albert R."/>
            <person name="Binder M."/>
            <person name="Bloem J."/>
            <person name="Labutti K."/>
            <person name="Salamov A."/>
            <person name="Andreopoulos B."/>
            <person name="Baker S."/>
            <person name="Barry K."/>
            <person name="Bills G."/>
            <person name="Bluhm B."/>
            <person name="Cannon C."/>
            <person name="Castanera R."/>
            <person name="Culley D."/>
            <person name="Daum C."/>
            <person name="Ezra D."/>
            <person name="Gonzalez J."/>
            <person name="Henrissat B."/>
            <person name="Kuo A."/>
            <person name="Liang C."/>
            <person name="Lipzen A."/>
            <person name="Lutzoni F."/>
            <person name="Magnuson J."/>
            <person name="Mondo S."/>
            <person name="Nolan M."/>
            <person name="Ohm R."/>
            <person name="Pangilinan J."/>
            <person name="Park H.-J."/>
            <person name="Ramirez L."/>
            <person name="Alfaro M."/>
            <person name="Sun H."/>
            <person name="Tritt A."/>
            <person name="Yoshinaga Y."/>
            <person name="Zwiers L.-H."/>
            <person name="Turgeon B."/>
            <person name="Goodwin S."/>
            <person name="Spatafora J."/>
            <person name="Crous P."/>
            <person name="Grigoriev I."/>
        </authorList>
    </citation>
    <scope>NUCLEOTIDE SEQUENCE</scope>
    <source>
        <strain evidence="2">CBS 101060</strain>
    </source>
</reference>
<gene>
    <name evidence="2" type="ORF">M501DRAFT_172599</name>
</gene>
<protein>
    <submittedName>
        <fullName evidence="2">Uncharacterized protein</fullName>
    </submittedName>
</protein>
<keyword evidence="1" id="KW-1133">Transmembrane helix</keyword>
<feature type="transmembrane region" description="Helical" evidence="1">
    <location>
        <begin position="31"/>
        <end position="52"/>
    </location>
</feature>
<dbReference type="EMBL" id="MU006099">
    <property type="protein sequence ID" value="KAF2837541.1"/>
    <property type="molecule type" value="Genomic_DNA"/>
</dbReference>
<comment type="caution">
    <text evidence="2">The sequence shown here is derived from an EMBL/GenBank/DDBJ whole genome shotgun (WGS) entry which is preliminary data.</text>
</comment>
<keyword evidence="1" id="KW-0812">Transmembrane</keyword>
<dbReference type="Proteomes" id="UP000799429">
    <property type="component" value="Unassembled WGS sequence"/>
</dbReference>
<dbReference type="AlphaFoldDB" id="A0A9P4S7H5"/>
<sequence length="95" mass="10506">MSARLSSIQSSVRKPINLRPSDVKTQETNSLIWASYSANFYISVIYLGYIIARVQYNNDDGLIIDTVSTVVPVISAKASLYLYRSISPSTCALLL</sequence>
<evidence type="ECO:0000256" key="1">
    <source>
        <dbReference type="SAM" id="Phobius"/>
    </source>
</evidence>
<keyword evidence="3" id="KW-1185">Reference proteome</keyword>
<organism evidence="2 3">
    <name type="scientific">Patellaria atrata CBS 101060</name>
    <dbReference type="NCBI Taxonomy" id="1346257"/>
    <lineage>
        <taxon>Eukaryota</taxon>
        <taxon>Fungi</taxon>
        <taxon>Dikarya</taxon>
        <taxon>Ascomycota</taxon>
        <taxon>Pezizomycotina</taxon>
        <taxon>Dothideomycetes</taxon>
        <taxon>Dothideomycetes incertae sedis</taxon>
        <taxon>Patellariales</taxon>
        <taxon>Patellariaceae</taxon>
        <taxon>Patellaria</taxon>
    </lineage>
</organism>
<accession>A0A9P4S7H5</accession>